<keyword evidence="1" id="KW-1133">Transmembrane helix</keyword>
<dbReference type="Proteomes" id="UP001497623">
    <property type="component" value="Unassembled WGS sequence"/>
</dbReference>
<feature type="transmembrane region" description="Helical" evidence="1">
    <location>
        <begin position="150"/>
        <end position="169"/>
    </location>
</feature>
<dbReference type="AlphaFoldDB" id="A0AAV2RAJ2"/>
<feature type="transmembrane region" description="Helical" evidence="1">
    <location>
        <begin position="312"/>
        <end position="332"/>
    </location>
</feature>
<feature type="domain" description="GPI ethanolamine phosphate transferase 2 C-terminal" evidence="2">
    <location>
        <begin position="53"/>
        <end position="356"/>
    </location>
</feature>
<keyword evidence="1" id="KW-0812">Transmembrane</keyword>
<evidence type="ECO:0000256" key="1">
    <source>
        <dbReference type="SAM" id="Phobius"/>
    </source>
</evidence>
<keyword evidence="1" id="KW-0472">Membrane</keyword>
<dbReference type="InterPro" id="IPR045687">
    <property type="entry name" value="PIGG/GPI7_C"/>
</dbReference>
<feature type="transmembrane region" description="Helical" evidence="1">
    <location>
        <begin position="271"/>
        <end position="291"/>
    </location>
</feature>
<name>A0AAV2RAJ2_MEGNR</name>
<gene>
    <name evidence="3" type="ORF">MNOR_LOCUS21630</name>
</gene>
<feature type="transmembrane region" description="Helical" evidence="1">
    <location>
        <begin position="352"/>
        <end position="371"/>
    </location>
</feature>
<sequence>QSSLKCYEQAHETKNDGSCSQEIEYTFSDKDNALRTFNCNIKSKEEKKENNLSKTMCINLVIMCIVISRLLRSWNATGDKWKHLIDLSDILREGDKKLLQCTVILGLTLVYILFYNVSSILHLFGCFGIYIRHFPIFNIGNEERTLEAQFTYLIALLIFFSSFIKILRFTNKEKKDREKKYSTIINHSYVSLSLLCLVLQRPENVCLFSLLLVHQNLLVKVIHEIYCNGWINSESVALCVHFIAGAHFFYQGNSNSLGSVDVSAGFVGVNFYSPVIHGILIAAHTFGGSLLPRITLLLQNKQPFTDNSYWEVLTVWWKVRLCTLLLYVINVAAQRHHLFIWSVFTPKLLYEAAHLLVLFIFTIFIAILETLSTFI</sequence>
<protein>
    <recommendedName>
        <fullName evidence="2">GPI ethanolamine phosphate transferase 2 C-terminal domain-containing protein</fullName>
    </recommendedName>
</protein>
<organism evidence="3 4">
    <name type="scientific">Meganyctiphanes norvegica</name>
    <name type="common">Northern krill</name>
    <name type="synonym">Thysanopoda norvegica</name>
    <dbReference type="NCBI Taxonomy" id="48144"/>
    <lineage>
        <taxon>Eukaryota</taxon>
        <taxon>Metazoa</taxon>
        <taxon>Ecdysozoa</taxon>
        <taxon>Arthropoda</taxon>
        <taxon>Crustacea</taxon>
        <taxon>Multicrustacea</taxon>
        <taxon>Malacostraca</taxon>
        <taxon>Eumalacostraca</taxon>
        <taxon>Eucarida</taxon>
        <taxon>Euphausiacea</taxon>
        <taxon>Euphausiidae</taxon>
        <taxon>Meganyctiphanes</taxon>
    </lineage>
</organism>
<dbReference type="EMBL" id="CAXKWB010017564">
    <property type="protein sequence ID" value="CAL4119252.1"/>
    <property type="molecule type" value="Genomic_DNA"/>
</dbReference>
<dbReference type="GO" id="GO:0006506">
    <property type="term" value="P:GPI anchor biosynthetic process"/>
    <property type="evidence" value="ECO:0007669"/>
    <property type="project" value="InterPro"/>
</dbReference>
<comment type="caution">
    <text evidence="3">The sequence shown here is derived from an EMBL/GenBank/DDBJ whole genome shotgun (WGS) entry which is preliminary data.</text>
</comment>
<feature type="transmembrane region" description="Helical" evidence="1">
    <location>
        <begin position="102"/>
        <end position="130"/>
    </location>
</feature>
<dbReference type="PANTHER" id="PTHR23072">
    <property type="entry name" value="PHOSPHATIDYLINOSITOL GLYCAN-RELATED"/>
    <property type="match status" value="1"/>
</dbReference>
<feature type="non-terminal residue" evidence="3">
    <location>
        <position position="1"/>
    </location>
</feature>
<dbReference type="PANTHER" id="PTHR23072:SF0">
    <property type="entry name" value="GPI ETHANOLAMINE PHOSPHATE TRANSFERASE 2"/>
    <property type="match status" value="1"/>
</dbReference>
<accession>A0AAV2RAJ2</accession>
<keyword evidence="4" id="KW-1185">Reference proteome</keyword>
<reference evidence="3 4" key="1">
    <citation type="submission" date="2024-05" db="EMBL/GenBank/DDBJ databases">
        <authorList>
            <person name="Wallberg A."/>
        </authorList>
    </citation>
    <scope>NUCLEOTIDE SEQUENCE [LARGE SCALE GENOMIC DNA]</scope>
</reference>
<evidence type="ECO:0000259" key="2">
    <source>
        <dbReference type="Pfam" id="PF19316"/>
    </source>
</evidence>
<evidence type="ECO:0000313" key="3">
    <source>
        <dbReference type="EMBL" id="CAL4119252.1"/>
    </source>
</evidence>
<proteinExistence type="predicted"/>
<dbReference type="GO" id="GO:0051267">
    <property type="term" value="F:CP2 mannose-ethanolamine phosphotransferase activity"/>
    <property type="evidence" value="ECO:0007669"/>
    <property type="project" value="TreeGrafter"/>
</dbReference>
<evidence type="ECO:0000313" key="4">
    <source>
        <dbReference type="Proteomes" id="UP001497623"/>
    </source>
</evidence>
<dbReference type="InterPro" id="IPR039527">
    <property type="entry name" value="PIGG/GPI7"/>
</dbReference>
<dbReference type="Pfam" id="PF19316">
    <property type="entry name" value="PIGO_PIGG"/>
    <property type="match status" value="1"/>
</dbReference>
<dbReference type="GO" id="GO:0005789">
    <property type="term" value="C:endoplasmic reticulum membrane"/>
    <property type="evidence" value="ECO:0007669"/>
    <property type="project" value="TreeGrafter"/>
</dbReference>